<comment type="caution">
    <text evidence="9">The sequence shown here is derived from an EMBL/GenBank/DDBJ whole genome shotgun (WGS) entry which is preliminary data.</text>
</comment>
<keyword evidence="10" id="KW-1185">Reference proteome</keyword>
<keyword evidence="4" id="KW-1003">Cell membrane</keyword>
<feature type="transmembrane region" description="Helical" evidence="8">
    <location>
        <begin position="396"/>
        <end position="420"/>
    </location>
</feature>
<evidence type="ECO:0000256" key="7">
    <source>
        <dbReference type="ARBA" id="ARBA00023136"/>
    </source>
</evidence>
<dbReference type="GO" id="GO:1990961">
    <property type="term" value="P:xenobiotic detoxification by transmembrane export across the plasma membrane"/>
    <property type="evidence" value="ECO:0007669"/>
    <property type="project" value="InterPro"/>
</dbReference>
<evidence type="ECO:0000313" key="10">
    <source>
        <dbReference type="Proteomes" id="UP001295684"/>
    </source>
</evidence>
<feature type="transmembrane region" description="Helical" evidence="8">
    <location>
        <begin position="426"/>
        <end position="448"/>
    </location>
</feature>
<keyword evidence="5 8" id="KW-0812">Transmembrane</keyword>
<dbReference type="Proteomes" id="UP001295684">
    <property type="component" value="Unassembled WGS sequence"/>
</dbReference>
<feature type="transmembrane region" description="Helical" evidence="8">
    <location>
        <begin position="102"/>
        <end position="123"/>
    </location>
</feature>
<dbReference type="AlphaFoldDB" id="A0AAD1UL66"/>
<feature type="transmembrane region" description="Helical" evidence="8">
    <location>
        <begin position="202"/>
        <end position="222"/>
    </location>
</feature>
<evidence type="ECO:0000256" key="2">
    <source>
        <dbReference type="ARBA" id="ARBA00010199"/>
    </source>
</evidence>
<gene>
    <name evidence="9" type="ORF">ECRASSUSDP1_LOCUS8651</name>
</gene>
<dbReference type="InterPro" id="IPR048279">
    <property type="entry name" value="MdtK-like"/>
</dbReference>
<evidence type="ECO:0000256" key="1">
    <source>
        <dbReference type="ARBA" id="ARBA00004651"/>
    </source>
</evidence>
<feature type="transmembrane region" description="Helical" evidence="8">
    <location>
        <begin position="323"/>
        <end position="344"/>
    </location>
</feature>
<comment type="similarity">
    <text evidence="2">Belongs to the multi antimicrobial extrusion (MATE) (TC 2.A.66.1) family.</text>
</comment>
<dbReference type="NCBIfam" id="TIGR00797">
    <property type="entry name" value="matE"/>
    <property type="match status" value="1"/>
</dbReference>
<name>A0AAD1UL66_EUPCR</name>
<feature type="transmembrane region" description="Helical" evidence="8">
    <location>
        <begin position="264"/>
        <end position="286"/>
    </location>
</feature>
<comment type="subcellular location">
    <subcellularLocation>
        <location evidence="1">Cell membrane</location>
        <topology evidence="1">Multi-pass membrane protein</topology>
    </subcellularLocation>
</comment>
<dbReference type="InterPro" id="IPR045069">
    <property type="entry name" value="MATE_euk"/>
</dbReference>
<dbReference type="CDD" id="cd13132">
    <property type="entry name" value="MATE_eukaryotic"/>
    <property type="match status" value="1"/>
</dbReference>
<keyword evidence="7 8" id="KW-0472">Membrane</keyword>
<keyword evidence="3" id="KW-0813">Transport</keyword>
<dbReference type="PANTHER" id="PTHR11206">
    <property type="entry name" value="MULTIDRUG RESISTANCE PROTEIN"/>
    <property type="match status" value="1"/>
</dbReference>
<feature type="transmembrane region" description="Helical" evidence="8">
    <location>
        <begin position="292"/>
        <end position="311"/>
    </location>
</feature>
<feature type="transmembrane region" description="Helical" evidence="8">
    <location>
        <begin position="143"/>
        <end position="161"/>
    </location>
</feature>
<dbReference type="PIRSF" id="PIRSF006603">
    <property type="entry name" value="DinF"/>
    <property type="match status" value="1"/>
</dbReference>
<protein>
    <submittedName>
        <fullName evidence="9">Uncharacterized protein</fullName>
    </submittedName>
</protein>
<evidence type="ECO:0000256" key="4">
    <source>
        <dbReference type="ARBA" id="ARBA00022475"/>
    </source>
</evidence>
<sequence length="493" mass="55186">MDRSESGSFSVESSVDYKKAVKEVTKYGFPSVCGMILRRLVDVINYLIIGQLGNPDFTAGAGLGILTMNITTFSIGVGLSGGVETLSSQAFGRKKNYLAGCYYNRAQVILTAIFIPQAIALYYSEDILIFLKQPPASSHYAGIYSSIMIPGLWMLCQTELLRRFLTTQGVLYIVVNSQILSCILHPLWVYFFVYYFDYSLEGVAYATNMTYLINFIIPILYITKNKDLLKKDSWHCINKDSFSGLLEYLEIGVPSMIMTALEVWGFEVICLMAGLLGSAQLGASVVLFNIDAFLFMIPFGFSLSFSSLVGNSLGARKHERASIYINLSVIFAIGLSAIVCFIYWEFKTQIAYMFTSDKELADLMISIFPILMLYECGNYIQCITTGIIKAMGYQKYATIVCLLSFWIVSFPVGYLLAFVWGYGLQGIFFGLPCGITVHAAIFLLIIYLTDLEELSKNIVRKIESHARGVKNYNEFNEFSASWEDSEKALSEKS</sequence>
<organism evidence="9 10">
    <name type="scientific">Euplotes crassus</name>
    <dbReference type="NCBI Taxonomy" id="5936"/>
    <lineage>
        <taxon>Eukaryota</taxon>
        <taxon>Sar</taxon>
        <taxon>Alveolata</taxon>
        <taxon>Ciliophora</taxon>
        <taxon>Intramacronucleata</taxon>
        <taxon>Spirotrichea</taxon>
        <taxon>Hypotrichia</taxon>
        <taxon>Euplotida</taxon>
        <taxon>Euplotidae</taxon>
        <taxon>Moneuplotes</taxon>
    </lineage>
</organism>
<proteinExistence type="inferred from homology"/>
<feature type="transmembrane region" description="Helical" evidence="8">
    <location>
        <begin position="173"/>
        <end position="196"/>
    </location>
</feature>
<evidence type="ECO:0000256" key="3">
    <source>
        <dbReference type="ARBA" id="ARBA00022448"/>
    </source>
</evidence>
<evidence type="ECO:0000313" key="9">
    <source>
        <dbReference type="EMBL" id="CAI2367369.1"/>
    </source>
</evidence>
<dbReference type="GO" id="GO:0015297">
    <property type="term" value="F:antiporter activity"/>
    <property type="evidence" value="ECO:0007669"/>
    <property type="project" value="InterPro"/>
</dbReference>
<feature type="transmembrane region" description="Helical" evidence="8">
    <location>
        <begin position="364"/>
        <end position="384"/>
    </location>
</feature>
<dbReference type="GO" id="GO:0005886">
    <property type="term" value="C:plasma membrane"/>
    <property type="evidence" value="ECO:0007669"/>
    <property type="project" value="UniProtKB-SubCell"/>
</dbReference>
<evidence type="ECO:0000256" key="6">
    <source>
        <dbReference type="ARBA" id="ARBA00022989"/>
    </source>
</evidence>
<dbReference type="GO" id="GO:0042910">
    <property type="term" value="F:xenobiotic transmembrane transporter activity"/>
    <property type="evidence" value="ECO:0007669"/>
    <property type="project" value="InterPro"/>
</dbReference>
<dbReference type="EMBL" id="CAMPGE010008471">
    <property type="protein sequence ID" value="CAI2367369.1"/>
    <property type="molecule type" value="Genomic_DNA"/>
</dbReference>
<accession>A0AAD1UL66</accession>
<dbReference type="InterPro" id="IPR002528">
    <property type="entry name" value="MATE_fam"/>
</dbReference>
<evidence type="ECO:0000256" key="5">
    <source>
        <dbReference type="ARBA" id="ARBA00022692"/>
    </source>
</evidence>
<keyword evidence="6 8" id="KW-1133">Transmembrane helix</keyword>
<evidence type="ECO:0000256" key="8">
    <source>
        <dbReference type="SAM" id="Phobius"/>
    </source>
</evidence>
<reference evidence="9" key="1">
    <citation type="submission" date="2023-07" db="EMBL/GenBank/DDBJ databases">
        <authorList>
            <consortium name="AG Swart"/>
            <person name="Singh M."/>
            <person name="Singh A."/>
            <person name="Seah K."/>
            <person name="Emmerich C."/>
        </authorList>
    </citation>
    <scope>NUCLEOTIDE SEQUENCE</scope>
    <source>
        <strain evidence="9">DP1</strain>
    </source>
</reference>
<dbReference type="Pfam" id="PF01554">
    <property type="entry name" value="MatE"/>
    <property type="match status" value="2"/>
</dbReference>